<sequence length="292" mass="30909">MSSKRERNDRQSPKKPGFRGRPEGAAKRERGAIPERGPATDSTPRPPRGKVDADGWLWGRHPVLAALANPARKGMGRLLATPERAVEIDRDRLAPHGHRIETIDPAALARLLPPGAVHQGLAFKVAPLEGVALEDIATPARGVIVMLDQLTDPQNVGAIFRSALAFGARGIVVQDRHSPALAGALAKAAAGATERLPCVRAVNLSRALERLADLGWRAVGLDGAAERTLEEALDGGPTVLVMGSEGEGLRRLVAEHCDDLARIPMPGGFESLNVSNAAAIALYEAARRQTGT</sequence>
<dbReference type="EMBL" id="FOZV01000010">
    <property type="protein sequence ID" value="SFS88011.1"/>
    <property type="molecule type" value="Genomic_DNA"/>
</dbReference>
<feature type="compositionally biased region" description="Basic and acidic residues" evidence="3">
    <location>
        <begin position="1"/>
        <end position="12"/>
    </location>
</feature>
<organism evidence="5 6">
    <name type="scientific">Brevundimonas viscosa</name>
    <dbReference type="NCBI Taxonomy" id="871741"/>
    <lineage>
        <taxon>Bacteria</taxon>
        <taxon>Pseudomonadati</taxon>
        <taxon>Pseudomonadota</taxon>
        <taxon>Alphaproteobacteria</taxon>
        <taxon>Caulobacterales</taxon>
        <taxon>Caulobacteraceae</taxon>
        <taxon>Brevundimonas</taxon>
    </lineage>
</organism>
<reference evidence="6" key="1">
    <citation type="submission" date="2016-10" db="EMBL/GenBank/DDBJ databases">
        <authorList>
            <person name="Varghese N."/>
            <person name="Submissions S."/>
        </authorList>
    </citation>
    <scope>NUCLEOTIDE SEQUENCE [LARGE SCALE GENOMIC DNA]</scope>
    <source>
        <strain evidence="6">CGMCC 1.10683</strain>
    </source>
</reference>
<dbReference type="Pfam" id="PF08032">
    <property type="entry name" value="SpoU_sub_bind"/>
    <property type="match status" value="1"/>
</dbReference>
<keyword evidence="1 5" id="KW-0489">Methyltransferase</keyword>
<dbReference type="GO" id="GO:0032259">
    <property type="term" value="P:methylation"/>
    <property type="evidence" value="ECO:0007669"/>
    <property type="project" value="UniProtKB-KW"/>
</dbReference>
<evidence type="ECO:0000313" key="5">
    <source>
        <dbReference type="EMBL" id="SFS88011.1"/>
    </source>
</evidence>
<dbReference type="InterPro" id="IPR029064">
    <property type="entry name" value="Ribosomal_eL30-like_sf"/>
</dbReference>
<dbReference type="CDD" id="cd18103">
    <property type="entry name" value="SpoU-like_RlmB"/>
    <property type="match status" value="1"/>
</dbReference>
<gene>
    <name evidence="5" type="ORF">SAMN05192570_0004</name>
</gene>
<dbReference type="SUPFAM" id="SSF75217">
    <property type="entry name" value="alpha/beta knot"/>
    <property type="match status" value="1"/>
</dbReference>
<dbReference type="GO" id="GO:0008173">
    <property type="term" value="F:RNA methyltransferase activity"/>
    <property type="evidence" value="ECO:0007669"/>
    <property type="project" value="InterPro"/>
</dbReference>
<dbReference type="GO" id="GO:0005829">
    <property type="term" value="C:cytosol"/>
    <property type="evidence" value="ECO:0007669"/>
    <property type="project" value="TreeGrafter"/>
</dbReference>
<dbReference type="STRING" id="871741.SAMN05192570_0004"/>
<evidence type="ECO:0000256" key="3">
    <source>
        <dbReference type="SAM" id="MobiDB-lite"/>
    </source>
</evidence>
<dbReference type="GO" id="GO:0003723">
    <property type="term" value="F:RNA binding"/>
    <property type="evidence" value="ECO:0007669"/>
    <property type="project" value="InterPro"/>
</dbReference>
<dbReference type="GO" id="GO:0006396">
    <property type="term" value="P:RNA processing"/>
    <property type="evidence" value="ECO:0007669"/>
    <property type="project" value="InterPro"/>
</dbReference>
<dbReference type="PANTHER" id="PTHR46429:SF1">
    <property type="entry name" value="23S RRNA (GUANOSINE-2'-O-)-METHYLTRANSFERASE RLMB"/>
    <property type="match status" value="1"/>
</dbReference>
<feature type="compositionally biased region" description="Basic and acidic residues" evidence="3">
    <location>
        <begin position="20"/>
        <end position="33"/>
    </location>
</feature>
<evidence type="ECO:0000259" key="4">
    <source>
        <dbReference type="SMART" id="SM00967"/>
    </source>
</evidence>
<accession>A0A1I6TFP6</accession>
<dbReference type="AlphaFoldDB" id="A0A1I6TFP6"/>
<dbReference type="Gene3D" id="3.40.1280.10">
    <property type="match status" value="1"/>
</dbReference>
<evidence type="ECO:0000313" key="6">
    <source>
        <dbReference type="Proteomes" id="UP000198788"/>
    </source>
</evidence>
<feature type="domain" description="RNA 2-O ribose methyltransferase substrate binding" evidence="4">
    <location>
        <begin position="56"/>
        <end position="131"/>
    </location>
</feature>
<name>A0A1I6TFP6_9CAUL</name>
<feature type="region of interest" description="Disordered" evidence="3">
    <location>
        <begin position="1"/>
        <end position="54"/>
    </location>
</feature>
<protein>
    <submittedName>
        <fullName evidence="5">23S rRNA (Guanosine2251-2'-O)-methyltransferase</fullName>
    </submittedName>
</protein>
<dbReference type="Pfam" id="PF00588">
    <property type="entry name" value="SpoU_methylase"/>
    <property type="match status" value="1"/>
</dbReference>
<dbReference type="Gene3D" id="3.30.1330.30">
    <property type="match status" value="1"/>
</dbReference>
<dbReference type="NCBIfam" id="TIGR00186">
    <property type="entry name" value="rRNA_methyl_3"/>
    <property type="match status" value="1"/>
</dbReference>
<dbReference type="InterPro" id="IPR004441">
    <property type="entry name" value="rRNA_MeTrfase_TrmH"/>
</dbReference>
<dbReference type="SMART" id="SM00967">
    <property type="entry name" value="SpoU_sub_bind"/>
    <property type="match status" value="1"/>
</dbReference>
<proteinExistence type="predicted"/>
<dbReference type="SUPFAM" id="SSF55315">
    <property type="entry name" value="L30e-like"/>
    <property type="match status" value="1"/>
</dbReference>
<dbReference type="InterPro" id="IPR001537">
    <property type="entry name" value="SpoU_MeTrfase"/>
</dbReference>
<dbReference type="InterPro" id="IPR029026">
    <property type="entry name" value="tRNA_m1G_MTases_N"/>
</dbReference>
<dbReference type="InterPro" id="IPR029028">
    <property type="entry name" value="Alpha/beta_knot_MTases"/>
</dbReference>
<evidence type="ECO:0000256" key="1">
    <source>
        <dbReference type="ARBA" id="ARBA00022603"/>
    </source>
</evidence>
<dbReference type="OrthoDB" id="9785673at2"/>
<dbReference type="Proteomes" id="UP000198788">
    <property type="component" value="Unassembled WGS sequence"/>
</dbReference>
<dbReference type="RefSeq" id="WP_092313159.1">
    <property type="nucleotide sequence ID" value="NZ_FOZV01000010.1"/>
</dbReference>
<dbReference type="InterPro" id="IPR013123">
    <property type="entry name" value="SpoU_subst-bd"/>
</dbReference>
<dbReference type="PANTHER" id="PTHR46429">
    <property type="entry name" value="23S RRNA (GUANOSINE-2'-O-)-METHYLTRANSFERASE RLMB"/>
    <property type="match status" value="1"/>
</dbReference>
<evidence type="ECO:0000256" key="2">
    <source>
        <dbReference type="ARBA" id="ARBA00022679"/>
    </source>
</evidence>
<keyword evidence="6" id="KW-1185">Reference proteome</keyword>
<keyword evidence="2 5" id="KW-0808">Transferase</keyword>